<evidence type="ECO:0000313" key="2">
    <source>
        <dbReference type="EMBL" id="WVZ11845.1"/>
    </source>
</evidence>
<evidence type="ECO:0000256" key="1">
    <source>
        <dbReference type="SAM" id="Phobius"/>
    </source>
</evidence>
<feature type="transmembrane region" description="Helical" evidence="1">
    <location>
        <begin position="200"/>
        <end position="222"/>
    </location>
</feature>
<dbReference type="AlphaFoldDB" id="A0AAQ3NMU9"/>
<dbReference type="Proteomes" id="UP001374535">
    <property type="component" value="Chromosome 5"/>
</dbReference>
<organism evidence="2 3">
    <name type="scientific">Vigna mungo</name>
    <name type="common">Black gram</name>
    <name type="synonym">Phaseolus mungo</name>
    <dbReference type="NCBI Taxonomy" id="3915"/>
    <lineage>
        <taxon>Eukaryota</taxon>
        <taxon>Viridiplantae</taxon>
        <taxon>Streptophyta</taxon>
        <taxon>Embryophyta</taxon>
        <taxon>Tracheophyta</taxon>
        <taxon>Spermatophyta</taxon>
        <taxon>Magnoliopsida</taxon>
        <taxon>eudicotyledons</taxon>
        <taxon>Gunneridae</taxon>
        <taxon>Pentapetalae</taxon>
        <taxon>rosids</taxon>
        <taxon>fabids</taxon>
        <taxon>Fabales</taxon>
        <taxon>Fabaceae</taxon>
        <taxon>Papilionoideae</taxon>
        <taxon>50 kb inversion clade</taxon>
        <taxon>NPAAA clade</taxon>
        <taxon>indigoferoid/millettioid clade</taxon>
        <taxon>Phaseoleae</taxon>
        <taxon>Vigna</taxon>
    </lineage>
</organism>
<keyword evidence="3" id="KW-1185">Reference proteome</keyword>
<keyword evidence="1" id="KW-0812">Transmembrane</keyword>
<protein>
    <submittedName>
        <fullName evidence="2">Uncharacterized protein</fullName>
    </submittedName>
</protein>
<name>A0AAQ3NMU9_VIGMU</name>
<proteinExistence type="predicted"/>
<reference evidence="2 3" key="1">
    <citation type="journal article" date="2023" name="Life. Sci Alliance">
        <title>Evolutionary insights into 3D genome organization and epigenetic landscape of Vigna mungo.</title>
        <authorList>
            <person name="Junaid A."/>
            <person name="Singh B."/>
            <person name="Bhatia S."/>
        </authorList>
    </citation>
    <scope>NUCLEOTIDE SEQUENCE [LARGE SCALE GENOMIC DNA]</scope>
    <source>
        <strain evidence="2">Urdbean</strain>
    </source>
</reference>
<evidence type="ECO:0000313" key="3">
    <source>
        <dbReference type="Proteomes" id="UP001374535"/>
    </source>
</evidence>
<keyword evidence="1" id="KW-0472">Membrane</keyword>
<dbReference type="EMBL" id="CP144696">
    <property type="protein sequence ID" value="WVZ11845.1"/>
    <property type="molecule type" value="Genomic_DNA"/>
</dbReference>
<gene>
    <name evidence="2" type="ORF">V8G54_016375</name>
</gene>
<sequence>MQLQVCHYYQHMLRVVVLEYNWKAGKEIRRQILARFLALLLLQCFCQYCLLQLRGSKGLHSPRSQGKGQSSLLNNLQRFPSALLQMCLLQWYHKKRDVTDLGQGILILHPRHPPQLHPMRPIHCLLGTLLPNILCILPGEHEGQSLLLCLWHFLVLLHYQRKHQLLCSLCESHVHLHQLLHLLLSLHSLLGRNTLLQLVYCYKLLPGIHIFLSIWVAVVAFLHH</sequence>
<keyword evidence="1" id="KW-1133">Transmembrane helix</keyword>
<accession>A0AAQ3NMU9</accession>